<sequence>MKSEKIINKTVVKRNGEAVAFDPSKIRAAILLNALDVRGVKEKGEGELSQADRDLVDSVADAVVERIARKLEASIPIEDIQDLVELSLMRVDHALARAYVLYREKRTGLRNLNAVPIEEEPLGLVCTRRPGDEGDQPCDACQ</sequence>
<dbReference type="InterPro" id="IPR005144">
    <property type="entry name" value="ATP-cone_dom"/>
</dbReference>
<organism evidence="5 6">
    <name type="scientific">Pandoraea cepalis</name>
    <dbReference type="NCBI Taxonomy" id="2508294"/>
    <lineage>
        <taxon>Bacteria</taxon>
        <taxon>Pseudomonadati</taxon>
        <taxon>Pseudomonadota</taxon>
        <taxon>Betaproteobacteria</taxon>
        <taxon>Burkholderiales</taxon>
        <taxon>Burkholderiaceae</taxon>
        <taxon>Pandoraea</taxon>
    </lineage>
</organism>
<protein>
    <submittedName>
        <fullName evidence="5">Ribonucleoside-diphosphate reductase subunit alpha</fullName>
    </submittedName>
</protein>
<evidence type="ECO:0000313" key="6">
    <source>
        <dbReference type="Proteomes" id="UP000396788"/>
    </source>
</evidence>
<accession>A0A5E4VXD0</accession>
<reference evidence="5 6" key="1">
    <citation type="submission" date="2019-08" db="EMBL/GenBank/DDBJ databases">
        <authorList>
            <person name="Peeters C."/>
        </authorList>
    </citation>
    <scope>NUCLEOTIDE SEQUENCE [LARGE SCALE GENOMIC DNA]</scope>
    <source>
        <strain evidence="5 6">LMG 31107</strain>
    </source>
</reference>
<dbReference type="AlphaFoldDB" id="A0A5E4VXD0"/>
<evidence type="ECO:0000259" key="4">
    <source>
        <dbReference type="PROSITE" id="PS51161"/>
    </source>
</evidence>
<dbReference type="RefSeq" id="WP_150609273.1">
    <property type="nucleotide sequence ID" value="NZ_CABPRY010000006.1"/>
</dbReference>
<evidence type="ECO:0000256" key="3">
    <source>
        <dbReference type="PROSITE-ProRule" id="PRU00492"/>
    </source>
</evidence>
<dbReference type="GO" id="GO:0005524">
    <property type="term" value="F:ATP binding"/>
    <property type="evidence" value="ECO:0007669"/>
    <property type="project" value="UniProtKB-UniRule"/>
</dbReference>
<dbReference type="Proteomes" id="UP000396788">
    <property type="component" value="Unassembled WGS sequence"/>
</dbReference>
<dbReference type="PROSITE" id="PS51161">
    <property type="entry name" value="ATP_CONE"/>
    <property type="match status" value="1"/>
</dbReference>
<evidence type="ECO:0000256" key="1">
    <source>
        <dbReference type="ARBA" id="ARBA00022741"/>
    </source>
</evidence>
<proteinExistence type="predicted"/>
<gene>
    <name evidence="5" type="ORF">PCE31107_02904</name>
</gene>
<evidence type="ECO:0000313" key="5">
    <source>
        <dbReference type="EMBL" id="VVE16189.1"/>
    </source>
</evidence>
<dbReference type="EMBL" id="CABPRY010000006">
    <property type="protein sequence ID" value="VVE16189.1"/>
    <property type="molecule type" value="Genomic_DNA"/>
</dbReference>
<keyword evidence="2 3" id="KW-0067">ATP-binding</keyword>
<keyword evidence="1 3" id="KW-0547">Nucleotide-binding</keyword>
<feature type="domain" description="ATP-cone" evidence="4">
    <location>
        <begin position="9"/>
        <end position="110"/>
    </location>
</feature>
<name>A0A5E4VXD0_9BURK</name>
<dbReference type="Pfam" id="PF03477">
    <property type="entry name" value="ATP-cone"/>
    <property type="match status" value="1"/>
</dbReference>
<evidence type="ECO:0000256" key="2">
    <source>
        <dbReference type="ARBA" id="ARBA00022840"/>
    </source>
</evidence>